<dbReference type="Proteomes" id="UP001302602">
    <property type="component" value="Unassembled WGS sequence"/>
</dbReference>
<protein>
    <recommendedName>
        <fullName evidence="7">PNPLA domain-containing protein</fullName>
    </recommendedName>
</protein>
<dbReference type="GO" id="GO:0004806">
    <property type="term" value="F:triacylglycerol lipase activity"/>
    <property type="evidence" value="ECO:0007669"/>
    <property type="project" value="InterPro"/>
</dbReference>
<keyword evidence="4" id="KW-0443">Lipid metabolism</keyword>
<dbReference type="InterPro" id="IPR016035">
    <property type="entry name" value="Acyl_Trfase/lysoPLipase"/>
</dbReference>
<sequence>MSSMVTSIWHTLWDVAHFWRKKTVAYVFGRSPLETWAETLRSASTYDEWRGAAQHLDSILDLDMWRLNPTSKLYDYRLINERVRLIQTMRQEGDVYGLLNVLRSGLVRNLGNITSPRLFNCSFTGTKRLIEEYVDLYVEAIRDILMLPPPPLDAGSRAEPTVDMVAQTEWEDGEVTADSGGVEDGCAAAAVSASTAAALSDRSPKGGMATATIPTQHKLDFISHTRQGFGRSALVLQGGAIFGLCHLGVVKALFLQGLLPRVIIGTATGAMMAALVGVHPEEDLLRILTGDGIDLSAFAGKGKDPDHHNEQVRQSMWTRCATLSRRIRRFRNEGYFLDVKVLEECIRANVGDLTFEEAYQRSKRILNITVVPAGQQGIPTLLNHVTAPNVLVWTAAVASNASSSTFYGHRQTKILCKDVDGNILPWAPAATVDFGHWTSASYKGRNAPLQRVSSLFNVNHYIVSQARPYLIPFLQSDMHGPSALGRRNKLTESKAFITRLIGLEMRHRLRQLDRLHLLPASIRRFLVDENIPGGASMTLVPQISLRDFVRLLETPTKETLEYWILRGERSVWPAVAALRVRCAIEMELEKAYQDVKRLKASDLRRKASEIAQMRARLNREAGGFGRGAGISGDVRPRSWSTSARYPGMPEAGD</sequence>
<dbReference type="GO" id="GO:0016042">
    <property type="term" value="P:lipid catabolic process"/>
    <property type="evidence" value="ECO:0007669"/>
    <property type="project" value="UniProtKB-KW"/>
</dbReference>
<dbReference type="Pfam" id="PF11815">
    <property type="entry name" value="DUF3336"/>
    <property type="match status" value="1"/>
</dbReference>
<evidence type="ECO:0000313" key="8">
    <source>
        <dbReference type="EMBL" id="KAK4129539.1"/>
    </source>
</evidence>
<comment type="function">
    <text evidence="1">Probable lipid hydrolase.</text>
</comment>
<dbReference type="InterPro" id="IPR050301">
    <property type="entry name" value="NTE"/>
</dbReference>
<keyword evidence="2" id="KW-0378">Hydrolase</keyword>
<reference evidence="8" key="1">
    <citation type="journal article" date="2023" name="Mol. Phylogenet. Evol.">
        <title>Genome-scale phylogeny and comparative genomics of the fungal order Sordariales.</title>
        <authorList>
            <person name="Hensen N."/>
            <person name="Bonometti L."/>
            <person name="Westerberg I."/>
            <person name="Brannstrom I.O."/>
            <person name="Guillou S."/>
            <person name="Cros-Aarteil S."/>
            <person name="Calhoun S."/>
            <person name="Haridas S."/>
            <person name="Kuo A."/>
            <person name="Mondo S."/>
            <person name="Pangilinan J."/>
            <person name="Riley R."/>
            <person name="LaButti K."/>
            <person name="Andreopoulos B."/>
            <person name="Lipzen A."/>
            <person name="Chen C."/>
            <person name="Yan M."/>
            <person name="Daum C."/>
            <person name="Ng V."/>
            <person name="Clum A."/>
            <person name="Steindorff A."/>
            <person name="Ohm R.A."/>
            <person name="Martin F."/>
            <person name="Silar P."/>
            <person name="Natvig D.O."/>
            <person name="Lalanne C."/>
            <person name="Gautier V."/>
            <person name="Ament-Velasquez S.L."/>
            <person name="Kruys A."/>
            <person name="Hutchinson M.I."/>
            <person name="Powell A.J."/>
            <person name="Barry K."/>
            <person name="Miller A.N."/>
            <person name="Grigoriev I.V."/>
            <person name="Debuchy R."/>
            <person name="Gladieux P."/>
            <person name="Hiltunen Thoren M."/>
            <person name="Johannesson H."/>
        </authorList>
    </citation>
    <scope>NUCLEOTIDE SEQUENCE</scope>
    <source>
        <strain evidence="8">CBS 731.68</strain>
    </source>
</reference>
<comment type="caution">
    <text evidence="8">The sequence shown here is derived from an EMBL/GenBank/DDBJ whole genome shotgun (WGS) entry which is preliminary data.</text>
</comment>
<keyword evidence="9" id="KW-1185">Reference proteome</keyword>
<dbReference type="PANTHER" id="PTHR14226">
    <property type="entry name" value="NEUROPATHY TARGET ESTERASE/SWISS CHEESE D.MELANOGASTER"/>
    <property type="match status" value="1"/>
</dbReference>
<evidence type="ECO:0000256" key="3">
    <source>
        <dbReference type="ARBA" id="ARBA00022963"/>
    </source>
</evidence>
<dbReference type="PANTHER" id="PTHR14226:SF44">
    <property type="entry name" value="TRIACYLGLYCEROL LIPASE 3"/>
    <property type="match status" value="1"/>
</dbReference>
<dbReference type="GO" id="GO:0006641">
    <property type="term" value="P:triglyceride metabolic process"/>
    <property type="evidence" value="ECO:0007669"/>
    <property type="project" value="UniProtKB-ARBA"/>
</dbReference>
<dbReference type="SUPFAM" id="SSF52151">
    <property type="entry name" value="FabD/lysophospholipase-like"/>
    <property type="match status" value="1"/>
</dbReference>
<dbReference type="CDD" id="cd07229">
    <property type="entry name" value="Pat_TGL3_like"/>
    <property type="match status" value="1"/>
</dbReference>
<keyword evidence="3" id="KW-0442">Lipid degradation</keyword>
<dbReference type="InterPro" id="IPR021771">
    <property type="entry name" value="Triacylglycerol_lipase_N"/>
</dbReference>
<organism evidence="8 9">
    <name type="scientific">Parathielavia appendiculata</name>
    <dbReference type="NCBI Taxonomy" id="2587402"/>
    <lineage>
        <taxon>Eukaryota</taxon>
        <taxon>Fungi</taxon>
        <taxon>Dikarya</taxon>
        <taxon>Ascomycota</taxon>
        <taxon>Pezizomycotina</taxon>
        <taxon>Sordariomycetes</taxon>
        <taxon>Sordariomycetidae</taxon>
        <taxon>Sordariales</taxon>
        <taxon>Chaetomiaceae</taxon>
        <taxon>Parathielavia</taxon>
    </lineage>
</organism>
<evidence type="ECO:0000256" key="6">
    <source>
        <dbReference type="SAM" id="MobiDB-lite"/>
    </source>
</evidence>
<evidence type="ECO:0000256" key="1">
    <source>
        <dbReference type="ARBA" id="ARBA00002682"/>
    </source>
</evidence>
<accession>A0AAN6UB91</accession>
<evidence type="ECO:0000256" key="5">
    <source>
        <dbReference type="PROSITE-ProRule" id="PRU01161"/>
    </source>
</evidence>
<evidence type="ECO:0000313" key="9">
    <source>
        <dbReference type="Proteomes" id="UP001302602"/>
    </source>
</evidence>
<reference evidence="8" key="2">
    <citation type="submission" date="2023-05" db="EMBL/GenBank/DDBJ databases">
        <authorList>
            <consortium name="Lawrence Berkeley National Laboratory"/>
            <person name="Steindorff A."/>
            <person name="Hensen N."/>
            <person name="Bonometti L."/>
            <person name="Westerberg I."/>
            <person name="Brannstrom I.O."/>
            <person name="Guillou S."/>
            <person name="Cros-Aarteil S."/>
            <person name="Calhoun S."/>
            <person name="Haridas S."/>
            <person name="Kuo A."/>
            <person name="Mondo S."/>
            <person name="Pangilinan J."/>
            <person name="Riley R."/>
            <person name="Labutti K."/>
            <person name="Andreopoulos B."/>
            <person name="Lipzen A."/>
            <person name="Chen C."/>
            <person name="Yanf M."/>
            <person name="Daum C."/>
            <person name="Ng V."/>
            <person name="Clum A."/>
            <person name="Ohm R."/>
            <person name="Martin F."/>
            <person name="Silar P."/>
            <person name="Natvig D."/>
            <person name="Lalanne C."/>
            <person name="Gautier V."/>
            <person name="Ament-Velasquez S.L."/>
            <person name="Kruys A."/>
            <person name="Hutchinson M.I."/>
            <person name="Powell A.J."/>
            <person name="Barry K."/>
            <person name="Miller A.N."/>
            <person name="Grigoriev I.V."/>
            <person name="Debuchy R."/>
            <person name="Gladieux P."/>
            <person name="Thoren M.H."/>
            <person name="Johannesson H."/>
        </authorList>
    </citation>
    <scope>NUCLEOTIDE SEQUENCE</scope>
    <source>
        <strain evidence="8">CBS 731.68</strain>
    </source>
</reference>
<dbReference type="AlphaFoldDB" id="A0AAN6UB91"/>
<dbReference type="RefSeq" id="XP_062653310.1">
    <property type="nucleotide sequence ID" value="XM_062789820.1"/>
</dbReference>
<dbReference type="EMBL" id="MU853223">
    <property type="protein sequence ID" value="KAK4129539.1"/>
    <property type="molecule type" value="Genomic_DNA"/>
</dbReference>
<dbReference type="Gene3D" id="3.40.1090.10">
    <property type="entry name" value="Cytosolic phospholipase A2 catalytic domain"/>
    <property type="match status" value="1"/>
</dbReference>
<dbReference type="PROSITE" id="PS51635">
    <property type="entry name" value="PNPLA"/>
    <property type="match status" value="1"/>
</dbReference>
<dbReference type="Pfam" id="PF01734">
    <property type="entry name" value="Patatin"/>
    <property type="match status" value="1"/>
</dbReference>
<gene>
    <name evidence="8" type="ORF">N657DRAFT_587592</name>
</gene>
<name>A0AAN6UB91_9PEZI</name>
<comment type="caution">
    <text evidence="5">Lacks conserved residue(s) required for the propagation of feature annotation.</text>
</comment>
<evidence type="ECO:0000256" key="2">
    <source>
        <dbReference type="ARBA" id="ARBA00022801"/>
    </source>
</evidence>
<dbReference type="InterPro" id="IPR002641">
    <property type="entry name" value="PNPLA_dom"/>
</dbReference>
<feature type="domain" description="PNPLA" evidence="7">
    <location>
        <begin position="234"/>
        <end position="433"/>
    </location>
</feature>
<proteinExistence type="predicted"/>
<evidence type="ECO:0000256" key="4">
    <source>
        <dbReference type="ARBA" id="ARBA00023098"/>
    </source>
</evidence>
<evidence type="ECO:0000259" key="7">
    <source>
        <dbReference type="PROSITE" id="PS51635"/>
    </source>
</evidence>
<feature type="region of interest" description="Disordered" evidence="6">
    <location>
        <begin position="628"/>
        <end position="653"/>
    </location>
</feature>
<dbReference type="GeneID" id="87826590"/>